<organism evidence="2 3">
    <name type="scientific">Apostasia shenzhenica</name>
    <dbReference type="NCBI Taxonomy" id="1088818"/>
    <lineage>
        <taxon>Eukaryota</taxon>
        <taxon>Viridiplantae</taxon>
        <taxon>Streptophyta</taxon>
        <taxon>Embryophyta</taxon>
        <taxon>Tracheophyta</taxon>
        <taxon>Spermatophyta</taxon>
        <taxon>Magnoliopsida</taxon>
        <taxon>Liliopsida</taxon>
        <taxon>Asparagales</taxon>
        <taxon>Orchidaceae</taxon>
        <taxon>Apostasioideae</taxon>
        <taxon>Apostasia</taxon>
    </lineage>
</organism>
<reference evidence="2 3" key="1">
    <citation type="journal article" date="2017" name="Nature">
        <title>The Apostasia genome and the evolution of orchids.</title>
        <authorList>
            <person name="Zhang G.Q."/>
            <person name="Liu K.W."/>
            <person name="Li Z."/>
            <person name="Lohaus R."/>
            <person name="Hsiao Y.Y."/>
            <person name="Niu S.C."/>
            <person name="Wang J.Y."/>
            <person name="Lin Y.C."/>
            <person name="Xu Q."/>
            <person name="Chen L.J."/>
            <person name="Yoshida K."/>
            <person name="Fujiwara S."/>
            <person name="Wang Z.W."/>
            <person name="Zhang Y.Q."/>
            <person name="Mitsuda N."/>
            <person name="Wang M."/>
            <person name="Liu G.H."/>
            <person name="Pecoraro L."/>
            <person name="Huang H.X."/>
            <person name="Xiao X.J."/>
            <person name="Lin M."/>
            <person name="Wu X.Y."/>
            <person name="Wu W.L."/>
            <person name="Chen Y.Y."/>
            <person name="Chang S.B."/>
            <person name="Sakamoto S."/>
            <person name="Ohme-Takagi M."/>
            <person name="Yagi M."/>
            <person name="Zeng S.J."/>
            <person name="Shen C.Y."/>
            <person name="Yeh C.M."/>
            <person name="Luo Y.B."/>
            <person name="Tsai W.C."/>
            <person name="Van de Peer Y."/>
            <person name="Liu Z.J."/>
        </authorList>
    </citation>
    <scope>NUCLEOTIDE SEQUENCE [LARGE SCALE GENOMIC DNA]</scope>
    <source>
        <strain evidence="3">cv. Shenzhen</strain>
        <tissue evidence="2">Stem</tissue>
    </source>
</reference>
<evidence type="ECO:0000256" key="1">
    <source>
        <dbReference type="SAM" id="SignalP"/>
    </source>
</evidence>
<dbReference type="EMBL" id="KZ451930">
    <property type="protein sequence ID" value="PKA61500.1"/>
    <property type="molecule type" value="Genomic_DNA"/>
</dbReference>
<dbReference type="Proteomes" id="UP000236161">
    <property type="component" value="Unassembled WGS sequence"/>
</dbReference>
<keyword evidence="3" id="KW-1185">Reference proteome</keyword>
<evidence type="ECO:0000313" key="2">
    <source>
        <dbReference type="EMBL" id="PKA61500.1"/>
    </source>
</evidence>
<gene>
    <name evidence="2" type="ORF">AXF42_Ash014417</name>
</gene>
<feature type="signal peptide" evidence="1">
    <location>
        <begin position="1"/>
        <end position="25"/>
    </location>
</feature>
<evidence type="ECO:0000313" key="3">
    <source>
        <dbReference type="Proteomes" id="UP000236161"/>
    </source>
</evidence>
<dbReference type="AlphaFoldDB" id="A0A2I0B128"/>
<name>A0A2I0B128_9ASPA</name>
<accession>A0A2I0B128</accession>
<protein>
    <submittedName>
        <fullName evidence="2">Uncharacterized protein</fullName>
    </submittedName>
</protein>
<sequence length="151" mass="16800">MASFLLPSSLFLLLLFLLFSTPAASWLPKKPPPLSSGEAPLPCLKTHAESLNWNPKGQIRVLGMIATQMADEEHAKEWKQVNGKLMPPKAKLVFREVMSVQRITCADNNKTISFALEIRADMGFEEGVLHANLYVDPSAAFRLGLWMYVTA</sequence>
<feature type="chain" id="PRO_5014136049" evidence="1">
    <location>
        <begin position="26"/>
        <end position="151"/>
    </location>
</feature>
<keyword evidence="1" id="KW-0732">Signal</keyword>
<proteinExistence type="predicted"/>